<feature type="transmembrane region" description="Helical" evidence="1">
    <location>
        <begin position="20"/>
        <end position="43"/>
    </location>
</feature>
<evidence type="ECO:0008006" key="4">
    <source>
        <dbReference type="Google" id="ProtNLM"/>
    </source>
</evidence>
<dbReference type="EMBL" id="PFAQ01000013">
    <property type="protein sequence ID" value="PIT95220.1"/>
    <property type="molecule type" value="Genomic_DNA"/>
</dbReference>
<name>A0A2M6WQZ8_9BACT</name>
<evidence type="ECO:0000313" key="3">
    <source>
        <dbReference type="Proteomes" id="UP000228900"/>
    </source>
</evidence>
<keyword evidence="1" id="KW-0472">Membrane</keyword>
<dbReference type="Proteomes" id="UP000228900">
    <property type="component" value="Unassembled WGS sequence"/>
</dbReference>
<feature type="non-terminal residue" evidence="2">
    <location>
        <position position="427"/>
    </location>
</feature>
<organism evidence="2 3">
    <name type="scientific">Candidatus Falkowbacteria bacterium CG10_big_fil_rev_8_21_14_0_10_39_9</name>
    <dbReference type="NCBI Taxonomy" id="1974566"/>
    <lineage>
        <taxon>Bacteria</taxon>
        <taxon>Candidatus Falkowiibacteriota</taxon>
    </lineage>
</organism>
<sequence length="427" mass="47335">MRKFFQARHEKHYKNSTFHLVADITFVLIIIFLLVAYILILNWKPKMNIILSNKALSEQVKSGNLESFELTYEASKTVTKNSLAVNLPSTFILTSAEPAGSFNESSNTFYLSDLEKGSNGKIKLTGLVLGALNAKSDFGFIFNCDQCFGGVIWSLPYEIKGSVLEAQLSLPDNVYRGVEFNGSIKIKNNGPKELTDLKIKINDTWQVKGGNEISLDNIAGGVEQVINFSAVTSSDKSNENFSADYYLNHSNQLLKQGNANQNLIIKIPNFKVFIEADKTVINAEEEVTYLVNYQNQEDVPLTDIKFGLVLGNANFKISNWSLVSGTQVKEQNNVLSLTGALAPEQGGQFKVKVKYVKTKATANQEIYFNLNNNYTLNGQTLNYNLASPKTKVVSQLKIKSGAYYYSFQGDQLGVGPLPPQVGMATNY</sequence>
<comment type="caution">
    <text evidence="2">The sequence shown here is derived from an EMBL/GenBank/DDBJ whole genome shotgun (WGS) entry which is preliminary data.</text>
</comment>
<evidence type="ECO:0000313" key="2">
    <source>
        <dbReference type="EMBL" id="PIT95220.1"/>
    </source>
</evidence>
<accession>A0A2M6WQZ8</accession>
<protein>
    <recommendedName>
        <fullName evidence="4">DUF11 domain-containing protein</fullName>
    </recommendedName>
</protein>
<proteinExistence type="predicted"/>
<dbReference type="AlphaFoldDB" id="A0A2M6WQZ8"/>
<reference evidence="3" key="1">
    <citation type="submission" date="2017-09" db="EMBL/GenBank/DDBJ databases">
        <title>Depth-based differentiation of microbial function through sediment-hosted aquifers and enrichment of novel symbionts in the deep terrestrial subsurface.</title>
        <authorList>
            <person name="Probst A.J."/>
            <person name="Ladd B."/>
            <person name="Jarett J.K."/>
            <person name="Geller-Mcgrath D.E."/>
            <person name="Sieber C.M.K."/>
            <person name="Emerson J.B."/>
            <person name="Anantharaman K."/>
            <person name="Thomas B.C."/>
            <person name="Malmstrom R."/>
            <person name="Stieglmeier M."/>
            <person name="Klingl A."/>
            <person name="Woyke T."/>
            <person name="Ryan C.M."/>
            <person name="Banfield J.F."/>
        </authorList>
    </citation>
    <scope>NUCLEOTIDE SEQUENCE [LARGE SCALE GENOMIC DNA]</scope>
</reference>
<keyword evidence="1" id="KW-1133">Transmembrane helix</keyword>
<gene>
    <name evidence="2" type="ORF">COT98_00700</name>
</gene>
<evidence type="ECO:0000256" key="1">
    <source>
        <dbReference type="SAM" id="Phobius"/>
    </source>
</evidence>
<keyword evidence="1" id="KW-0812">Transmembrane</keyword>